<dbReference type="Gene3D" id="3.40.50.1000">
    <property type="entry name" value="HAD superfamily/HAD-like"/>
    <property type="match status" value="2"/>
</dbReference>
<keyword evidence="2" id="KW-1185">Reference proteome</keyword>
<dbReference type="GO" id="GO:0016787">
    <property type="term" value="F:hydrolase activity"/>
    <property type="evidence" value="ECO:0007669"/>
    <property type="project" value="UniProtKB-KW"/>
</dbReference>
<organism evidence="1 2">
    <name type="scientific">Flaviflagellibacter deserti</name>
    <dbReference type="NCBI Taxonomy" id="2267266"/>
    <lineage>
        <taxon>Bacteria</taxon>
        <taxon>Pseudomonadati</taxon>
        <taxon>Pseudomonadota</taxon>
        <taxon>Alphaproteobacteria</taxon>
        <taxon>Hyphomicrobiales</taxon>
        <taxon>Flaviflagellibacter</taxon>
    </lineage>
</organism>
<name>A0ABV9YUR5_9HYPH</name>
<dbReference type="InterPro" id="IPR006356">
    <property type="entry name" value="HAD-SF_hydro_IIA_hyp3"/>
</dbReference>
<dbReference type="EMBL" id="JBHSJF010000001">
    <property type="protein sequence ID" value="MFC5066630.1"/>
    <property type="molecule type" value="Genomic_DNA"/>
</dbReference>
<dbReference type="CDD" id="cd07525">
    <property type="entry name" value="HAD_like"/>
    <property type="match status" value="1"/>
</dbReference>
<sequence length="288" mass="31591">MTETILLPPGSGLATLADRYDVIFSDVWGVLHNGVHAWPTASEALTRYREAGGTVVLVSNAPRPSPDVIPQLAGYGVSRSAWDGIVTSGDVTRMEIERRGVRRLHHVGPPRDVPMFDGFELVGPADAEVTVVTGLDDDDVETPDDYRGRMKELLDHSVEMICANPDRVVERGSKLIWCAGAIADVYEEIGGRVMHIGKPFPIIYEQAMRIAAELRGKTTPKNRILMIGDSMITDVAGANMFGIDCLFMTGGIHAEKIGHPPRHDDFHEILTPADPKPVGWSHRLAWEL</sequence>
<proteinExistence type="predicted"/>
<keyword evidence="1" id="KW-0378">Hydrolase</keyword>
<dbReference type="NCBIfam" id="TIGR01460">
    <property type="entry name" value="HAD-SF-IIA"/>
    <property type="match status" value="1"/>
</dbReference>
<gene>
    <name evidence="1" type="ORF">ACFPFW_01210</name>
</gene>
<dbReference type="SUPFAM" id="SSF56784">
    <property type="entry name" value="HAD-like"/>
    <property type="match status" value="1"/>
</dbReference>
<dbReference type="RefSeq" id="WP_114955404.1">
    <property type="nucleotide sequence ID" value="NZ_JBHSJF010000001.1"/>
</dbReference>
<accession>A0ABV9YUR5</accession>
<dbReference type="Pfam" id="PF13344">
    <property type="entry name" value="Hydrolase_6"/>
    <property type="match status" value="1"/>
</dbReference>
<dbReference type="InterPro" id="IPR036412">
    <property type="entry name" value="HAD-like_sf"/>
</dbReference>
<dbReference type="InterPro" id="IPR023214">
    <property type="entry name" value="HAD_sf"/>
</dbReference>
<evidence type="ECO:0000313" key="1">
    <source>
        <dbReference type="EMBL" id="MFC5066630.1"/>
    </source>
</evidence>
<dbReference type="NCBIfam" id="TIGR01459">
    <property type="entry name" value="HAD-SF-IIA-hyp4"/>
    <property type="match status" value="1"/>
</dbReference>
<dbReference type="PANTHER" id="PTHR19288:SF90">
    <property type="entry name" value="OS08G0542600 PROTEIN"/>
    <property type="match status" value="1"/>
</dbReference>
<comment type="caution">
    <text evidence="1">The sequence shown here is derived from an EMBL/GenBank/DDBJ whole genome shotgun (WGS) entry which is preliminary data.</text>
</comment>
<dbReference type="Proteomes" id="UP001595796">
    <property type="component" value="Unassembled WGS sequence"/>
</dbReference>
<dbReference type="Pfam" id="PF13242">
    <property type="entry name" value="Hydrolase_like"/>
    <property type="match status" value="1"/>
</dbReference>
<reference evidence="2" key="1">
    <citation type="journal article" date="2019" name="Int. J. Syst. Evol. Microbiol.">
        <title>The Global Catalogue of Microorganisms (GCM) 10K type strain sequencing project: providing services to taxonomists for standard genome sequencing and annotation.</title>
        <authorList>
            <consortium name="The Broad Institute Genomics Platform"/>
            <consortium name="The Broad Institute Genome Sequencing Center for Infectious Disease"/>
            <person name="Wu L."/>
            <person name="Ma J."/>
        </authorList>
    </citation>
    <scope>NUCLEOTIDE SEQUENCE [LARGE SCALE GENOMIC DNA]</scope>
    <source>
        <strain evidence="2">CGMCC 1.16444</strain>
    </source>
</reference>
<evidence type="ECO:0000313" key="2">
    <source>
        <dbReference type="Proteomes" id="UP001595796"/>
    </source>
</evidence>
<dbReference type="PANTHER" id="PTHR19288">
    <property type="entry name" value="4-NITROPHENYLPHOSPHATASE-RELATED"/>
    <property type="match status" value="1"/>
</dbReference>
<protein>
    <submittedName>
        <fullName evidence="1">TIGR01459 family HAD-type hydrolase</fullName>
    </submittedName>
</protein>
<dbReference type="InterPro" id="IPR006357">
    <property type="entry name" value="HAD-SF_hydro_IIA"/>
</dbReference>